<dbReference type="PROSITE" id="PS50845">
    <property type="entry name" value="RETICULON"/>
    <property type="match status" value="1"/>
</dbReference>
<feature type="compositionally biased region" description="Polar residues" evidence="7">
    <location>
        <begin position="131"/>
        <end position="141"/>
    </location>
</feature>
<dbReference type="Gene3D" id="1.20.5.2480">
    <property type="match status" value="1"/>
</dbReference>
<dbReference type="EMBL" id="JAIZAY010000003">
    <property type="protein sequence ID" value="KAJ8045355.1"/>
    <property type="molecule type" value="Genomic_DNA"/>
</dbReference>
<accession>A0A9Q1CI65</accession>
<feature type="region of interest" description="Disordered" evidence="7">
    <location>
        <begin position="1"/>
        <end position="150"/>
    </location>
</feature>
<dbReference type="GO" id="GO:0030424">
    <property type="term" value="C:axon"/>
    <property type="evidence" value="ECO:0007669"/>
    <property type="project" value="TreeGrafter"/>
</dbReference>
<keyword evidence="5 6" id="KW-0472">Membrane</keyword>
<organism evidence="9 10">
    <name type="scientific">Holothuria leucospilota</name>
    <name type="common">Black long sea cucumber</name>
    <name type="synonym">Mertensiothuria leucospilota</name>
    <dbReference type="NCBI Taxonomy" id="206669"/>
    <lineage>
        <taxon>Eukaryota</taxon>
        <taxon>Metazoa</taxon>
        <taxon>Echinodermata</taxon>
        <taxon>Eleutherozoa</taxon>
        <taxon>Echinozoa</taxon>
        <taxon>Holothuroidea</taxon>
        <taxon>Aspidochirotacea</taxon>
        <taxon>Aspidochirotida</taxon>
        <taxon>Holothuriidae</taxon>
        <taxon>Holothuria</taxon>
    </lineage>
</organism>
<evidence type="ECO:0000256" key="4">
    <source>
        <dbReference type="ARBA" id="ARBA00022989"/>
    </source>
</evidence>
<dbReference type="PANTHER" id="PTHR45799:SF2">
    <property type="entry name" value="RETICULON-LIKE PROTEIN"/>
    <property type="match status" value="1"/>
</dbReference>
<evidence type="ECO:0000313" key="10">
    <source>
        <dbReference type="Proteomes" id="UP001152320"/>
    </source>
</evidence>
<name>A0A9Q1CI65_HOLLE</name>
<evidence type="ECO:0000256" key="5">
    <source>
        <dbReference type="ARBA" id="ARBA00023136"/>
    </source>
</evidence>
<keyword evidence="4 6" id="KW-1133">Transmembrane helix</keyword>
<dbReference type="Pfam" id="PF02453">
    <property type="entry name" value="Reticulon"/>
    <property type="match status" value="1"/>
</dbReference>
<gene>
    <name evidence="9" type="ORF">HOLleu_08351</name>
</gene>
<comment type="subcellular location">
    <subcellularLocation>
        <location evidence="1 6">Endoplasmic reticulum membrane</location>
        <topology evidence="1 6">Multi-pass membrane protein</topology>
    </subcellularLocation>
</comment>
<dbReference type="AlphaFoldDB" id="A0A9Q1CI65"/>
<evidence type="ECO:0000256" key="2">
    <source>
        <dbReference type="ARBA" id="ARBA00022692"/>
    </source>
</evidence>
<comment type="caution">
    <text evidence="9">The sequence shown here is derived from an EMBL/GenBank/DDBJ whole genome shotgun (WGS) entry which is preliminary data.</text>
</comment>
<dbReference type="InterPro" id="IPR046964">
    <property type="entry name" value="RTN1-4"/>
</dbReference>
<feature type="transmembrane region" description="Helical" evidence="6">
    <location>
        <begin position="182"/>
        <end position="201"/>
    </location>
</feature>
<keyword evidence="2 6" id="KW-0812">Transmembrane</keyword>
<feature type="compositionally biased region" description="Acidic residues" evidence="7">
    <location>
        <begin position="35"/>
        <end position="47"/>
    </location>
</feature>
<evidence type="ECO:0000259" key="8">
    <source>
        <dbReference type="PROSITE" id="PS50845"/>
    </source>
</evidence>
<dbReference type="PANTHER" id="PTHR45799">
    <property type="entry name" value="RETICULON-LIKE PROTEIN"/>
    <property type="match status" value="1"/>
</dbReference>
<proteinExistence type="predicted"/>
<evidence type="ECO:0000313" key="9">
    <source>
        <dbReference type="EMBL" id="KAJ8045355.1"/>
    </source>
</evidence>
<evidence type="ECO:0000256" key="3">
    <source>
        <dbReference type="ARBA" id="ARBA00022824"/>
    </source>
</evidence>
<keyword evidence="3 6" id="KW-0256">Endoplasmic reticulum</keyword>
<reference evidence="9" key="1">
    <citation type="submission" date="2021-10" db="EMBL/GenBank/DDBJ databases">
        <title>Tropical sea cucumber genome reveals ecological adaptation and Cuvierian tubules defense mechanism.</title>
        <authorList>
            <person name="Chen T."/>
        </authorList>
    </citation>
    <scope>NUCLEOTIDE SEQUENCE</scope>
    <source>
        <strain evidence="9">Nanhai2018</strain>
        <tissue evidence="9">Muscle</tissue>
    </source>
</reference>
<dbReference type="GO" id="GO:0005789">
    <property type="term" value="C:endoplasmic reticulum membrane"/>
    <property type="evidence" value="ECO:0007669"/>
    <property type="project" value="UniProtKB-SubCell"/>
</dbReference>
<evidence type="ECO:0000256" key="1">
    <source>
        <dbReference type="ARBA" id="ARBA00004477"/>
    </source>
</evidence>
<protein>
    <recommendedName>
        <fullName evidence="6">Reticulon-like protein</fullName>
    </recommendedName>
</protein>
<dbReference type="Proteomes" id="UP001152320">
    <property type="component" value="Chromosome 3"/>
</dbReference>
<feature type="compositionally biased region" description="Basic and acidic residues" evidence="7">
    <location>
        <begin position="14"/>
        <end position="28"/>
    </location>
</feature>
<evidence type="ECO:0000256" key="7">
    <source>
        <dbReference type="SAM" id="MobiDB-lite"/>
    </source>
</evidence>
<feature type="transmembrane region" description="Helical" evidence="6">
    <location>
        <begin position="207"/>
        <end position="228"/>
    </location>
</feature>
<feature type="transmembrane region" description="Helical" evidence="6">
    <location>
        <begin position="298"/>
        <end position="319"/>
    </location>
</feature>
<keyword evidence="10" id="KW-1185">Reference proteome</keyword>
<evidence type="ECO:0000256" key="6">
    <source>
        <dbReference type="RuleBase" id="RU363132"/>
    </source>
</evidence>
<dbReference type="OrthoDB" id="567788at2759"/>
<dbReference type="InterPro" id="IPR003388">
    <property type="entry name" value="Reticulon"/>
</dbReference>
<feature type="domain" description="Reticulon" evidence="8">
    <location>
        <begin position="169"/>
        <end position="356"/>
    </location>
</feature>
<sequence length="356" mass="39619">MADLGQPEPDTTGDYDHDFERVDADDNVNRYGNEYPEEDSYDPDDQPESAQFPAEEPSSTVPTGDLLSFGAGGEEHGEPEDEEVSPSDPTHRGNMDEDLLGGFAPAANTEPESSSAGDLLVQTDNEPDSPPEQSTEVQSSSDVDKDVAPASPGKSLEELLFLKNLDPRVVELLYWRDVKKSGVVFASGLVLLLALSIFSIISVMAYFLLALLTVTIGFRVYTTVMAAVQKSDEGNPFKPFMEQDLTVPEDKMVCYTKVGVEHFNAHIQKLRHYLLVEDLVDSIKFAVFLYLLTYLGSWFNGLTLVILAYILIFAVPVIYEKYQHEIDENISKVNKQVEAQLAVIKEKVPWLKKKEE</sequence>